<feature type="region of interest" description="Disordered" evidence="1">
    <location>
        <begin position="1"/>
        <end position="62"/>
    </location>
</feature>
<proteinExistence type="predicted"/>
<evidence type="ECO:0000256" key="1">
    <source>
        <dbReference type="SAM" id="MobiDB-lite"/>
    </source>
</evidence>
<sequence>MWRALVVCRGRAGPPPPLLPENPKTQTLRKPADRTPQKPKPNEPTEASTEHDFPAPSVATQV</sequence>
<protein>
    <submittedName>
        <fullName evidence="2 3">Uncharacterized protein</fullName>
    </submittedName>
</protein>
<evidence type="ECO:0000313" key="4">
    <source>
        <dbReference type="Proteomes" id="UP000030765"/>
    </source>
</evidence>
<reference evidence="2 4" key="1">
    <citation type="journal article" date="2014" name="BMC Genomics">
        <title>Genome sequence of Anopheles sinensis provides insight into genetics basis of mosquito competence for malaria parasites.</title>
        <authorList>
            <person name="Zhou D."/>
            <person name="Zhang D."/>
            <person name="Ding G."/>
            <person name="Shi L."/>
            <person name="Hou Q."/>
            <person name="Ye Y."/>
            <person name="Xu Y."/>
            <person name="Zhou H."/>
            <person name="Xiong C."/>
            <person name="Li S."/>
            <person name="Yu J."/>
            <person name="Hong S."/>
            <person name="Yu X."/>
            <person name="Zou P."/>
            <person name="Chen C."/>
            <person name="Chang X."/>
            <person name="Wang W."/>
            <person name="Lv Y."/>
            <person name="Sun Y."/>
            <person name="Ma L."/>
            <person name="Shen B."/>
            <person name="Zhu C."/>
        </authorList>
    </citation>
    <scope>NUCLEOTIDE SEQUENCE [LARGE SCALE GENOMIC DNA]</scope>
</reference>
<dbReference type="VEuPathDB" id="VectorBase:ASIC017163"/>
<evidence type="ECO:0000313" key="3">
    <source>
        <dbReference type="EnsemblMetazoa" id="ASIC017163-PA"/>
    </source>
</evidence>
<dbReference type="AlphaFoldDB" id="A0A084WFA5"/>
<organism evidence="2">
    <name type="scientific">Anopheles sinensis</name>
    <name type="common">Mosquito</name>
    <dbReference type="NCBI Taxonomy" id="74873"/>
    <lineage>
        <taxon>Eukaryota</taxon>
        <taxon>Metazoa</taxon>
        <taxon>Ecdysozoa</taxon>
        <taxon>Arthropoda</taxon>
        <taxon>Hexapoda</taxon>
        <taxon>Insecta</taxon>
        <taxon>Pterygota</taxon>
        <taxon>Neoptera</taxon>
        <taxon>Endopterygota</taxon>
        <taxon>Diptera</taxon>
        <taxon>Nematocera</taxon>
        <taxon>Culicoidea</taxon>
        <taxon>Culicidae</taxon>
        <taxon>Anophelinae</taxon>
        <taxon>Anopheles</taxon>
    </lineage>
</organism>
<dbReference type="Proteomes" id="UP000030765">
    <property type="component" value="Unassembled WGS sequence"/>
</dbReference>
<dbReference type="EMBL" id="KE525342">
    <property type="protein sequence ID" value="KFB48899.1"/>
    <property type="molecule type" value="Genomic_DNA"/>
</dbReference>
<feature type="compositionally biased region" description="Basic and acidic residues" evidence="1">
    <location>
        <begin position="30"/>
        <end position="53"/>
    </location>
</feature>
<gene>
    <name evidence="2" type="ORF">ZHAS_00017163</name>
</gene>
<reference evidence="3" key="2">
    <citation type="submission" date="2020-05" db="UniProtKB">
        <authorList>
            <consortium name="EnsemblMetazoa"/>
        </authorList>
    </citation>
    <scope>IDENTIFICATION</scope>
</reference>
<evidence type="ECO:0000313" key="2">
    <source>
        <dbReference type="EMBL" id="KFB48899.1"/>
    </source>
</evidence>
<accession>A0A084WFA5</accession>
<keyword evidence="4" id="KW-1185">Reference proteome</keyword>
<dbReference type="EMBL" id="ATLV01023319">
    <property type="status" value="NOT_ANNOTATED_CDS"/>
    <property type="molecule type" value="Genomic_DNA"/>
</dbReference>
<dbReference type="EnsemblMetazoa" id="ASIC017163-RA">
    <property type="protein sequence ID" value="ASIC017163-PA"/>
    <property type="gene ID" value="ASIC017163"/>
</dbReference>
<name>A0A084WFA5_ANOSI</name>